<evidence type="ECO:0000256" key="1">
    <source>
        <dbReference type="ARBA" id="ARBA00023002"/>
    </source>
</evidence>
<dbReference type="SUPFAM" id="SSF51735">
    <property type="entry name" value="NAD(P)-binding Rossmann-fold domains"/>
    <property type="match status" value="1"/>
</dbReference>
<sequence>MPAAQDILRFLQGQLFQTPTLPRASFAGKTVVVTGGNTGLGFECAKQLVQLDVDTLILGCRNVSKGKQVRSNLMKNAKKNTSIHVWQVDMASFASVKSFAERIRTELPRLDALVANAGISTNEYLTAEAFEQTLTVNVVSTFLLSLLCLPSLRKTAVQDGSPTHLTVVGSLVHYFADHSQLQQPAAGTVFKALSDEKQADMASRYFLSKLIVLLCIQELAKHSPQGNLSGRPSVIINCPNPGWCKTGLFRQDDGGAFARNLLKLIGRTGEVGARTLTSAIAAGSESHGCYMSECRVKPAGVWVRSQEGQAVQKKIWNELVDTLEDISPGIGSVLS</sequence>
<reference evidence="2" key="1">
    <citation type="journal article" date="2020" name="Stud. Mycol.">
        <title>101 Dothideomycetes genomes: a test case for predicting lifestyles and emergence of pathogens.</title>
        <authorList>
            <person name="Haridas S."/>
            <person name="Albert R."/>
            <person name="Binder M."/>
            <person name="Bloem J."/>
            <person name="Labutti K."/>
            <person name="Salamov A."/>
            <person name="Andreopoulos B."/>
            <person name="Baker S."/>
            <person name="Barry K."/>
            <person name="Bills G."/>
            <person name="Bluhm B."/>
            <person name="Cannon C."/>
            <person name="Castanera R."/>
            <person name="Culley D."/>
            <person name="Daum C."/>
            <person name="Ezra D."/>
            <person name="Gonzalez J."/>
            <person name="Henrissat B."/>
            <person name="Kuo A."/>
            <person name="Liang C."/>
            <person name="Lipzen A."/>
            <person name="Lutzoni F."/>
            <person name="Magnuson J."/>
            <person name="Mondo S."/>
            <person name="Nolan M."/>
            <person name="Ohm R."/>
            <person name="Pangilinan J."/>
            <person name="Park H.-J."/>
            <person name="Ramirez L."/>
            <person name="Alfaro M."/>
            <person name="Sun H."/>
            <person name="Tritt A."/>
            <person name="Yoshinaga Y."/>
            <person name="Zwiers L.-H."/>
            <person name="Turgeon B."/>
            <person name="Goodwin S."/>
            <person name="Spatafora J."/>
            <person name="Crous P."/>
            <person name="Grigoriev I."/>
        </authorList>
    </citation>
    <scope>NUCLEOTIDE SEQUENCE</scope>
    <source>
        <strain evidence="2">CBS 113389</strain>
    </source>
</reference>
<keyword evidence="3" id="KW-1185">Reference proteome</keyword>
<dbReference type="Proteomes" id="UP000799767">
    <property type="component" value="Unassembled WGS sequence"/>
</dbReference>
<dbReference type="PANTHER" id="PTHR43157">
    <property type="entry name" value="PHOSPHATIDYLINOSITOL-GLYCAN BIOSYNTHESIS CLASS F PROTEIN-RELATED"/>
    <property type="match status" value="1"/>
</dbReference>
<keyword evidence="1" id="KW-0560">Oxidoreductase</keyword>
<dbReference type="Pfam" id="PF00106">
    <property type="entry name" value="adh_short"/>
    <property type="match status" value="1"/>
</dbReference>
<protein>
    <recommendedName>
        <fullName evidence="4">NAD(P)-binding protein</fullName>
    </recommendedName>
</protein>
<dbReference type="InterPro" id="IPR036291">
    <property type="entry name" value="NAD(P)-bd_dom_sf"/>
</dbReference>
<evidence type="ECO:0000313" key="3">
    <source>
        <dbReference type="Proteomes" id="UP000799767"/>
    </source>
</evidence>
<evidence type="ECO:0000313" key="2">
    <source>
        <dbReference type="EMBL" id="KAF2479295.1"/>
    </source>
</evidence>
<gene>
    <name evidence="2" type="ORF">BDY17DRAFT_257993</name>
</gene>
<dbReference type="GeneID" id="54472735"/>
<dbReference type="EMBL" id="MU001642">
    <property type="protein sequence ID" value="KAF2479295.1"/>
    <property type="molecule type" value="Genomic_DNA"/>
</dbReference>
<dbReference type="PANTHER" id="PTHR43157:SF31">
    <property type="entry name" value="PHOSPHATIDYLINOSITOL-GLYCAN BIOSYNTHESIS CLASS F PROTEIN"/>
    <property type="match status" value="1"/>
</dbReference>
<dbReference type="PRINTS" id="PR00081">
    <property type="entry name" value="GDHRDH"/>
</dbReference>
<name>A0A6A6PHA8_9PEZI</name>
<dbReference type="InterPro" id="IPR002347">
    <property type="entry name" value="SDR_fam"/>
</dbReference>
<dbReference type="Gene3D" id="3.40.50.720">
    <property type="entry name" value="NAD(P)-binding Rossmann-like Domain"/>
    <property type="match status" value="1"/>
</dbReference>
<organism evidence="2 3">
    <name type="scientific">Neohortaea acidophila</name>
    <dbReference type="NCBI Taxonomy" id="245834"/>
    <lineage>
        <taxon>Eukaryota</taxon>
        <taxon>Fungi</taxon>
        <taxon>Dikarya</taxon>
        <taxon>Ascomycota</taxon>
        <taxon>Pezizomycotina</taxon>
        <taxon>Dothideomycetes</taxon>
        <taxon>Dothideomycetidae</taxon>
        <taxon>Mycosphaerellales</taxon>
        <taxon>Teratosphaeriaceae</taxon>
        <taxon>Neohortaea</taxon>
    </lineage>
</organism>
<accession>A0A6A6PHA8</accession>
<dbReference type="RefSeq" id="XP_033585865.1">
    <property type="nucleotide sequence ID" value="XM_033731733.1"/>
</dbReference>
<dbReference type="OrthoDB" id="542013at2759"/>
<dbReference type="GO" id="GO:0016491">
    <property type="term" value="F:oxidoreductase activity"/>
    <property type="evidence" value="ECO:0007669"/>
    <property type="project" value="UniProtKB-KW"/>
</dbReference>
<proteinExistence type="predicted"/>
<dbReference type="AlphaFoldDB" id="A0A6A6PHA8"/>
<evidence type="ECO:0008006" key="4">
    <source>
        <dbReference type="Google" id="ProtNLM"/>
    </source>
</evidence>